<dbReference type="Proteomes" id="UP000191056">
    <property type="component" value="Unassembled WGS sequence"/>
</dbReference>
<organism evidence="2 4">
    <name type="scientific">Clostridium chromiireducens</name>
    <dbReference type="NCBI Taxonomy" id="225345"/>
    <lineage>
        <taxon>Bacteria</taxon>
        <taxon>Bacillati</taxon>
        <taxon>Bacillota</taxon>
        <taxon>Clostridia</taxon>
        <taxon>Eubacteriales</taxon>
        <taxon>Clostridiaceae</taxon>
        <taxon>Clostridium</taxon>
    </lineage>
</organism>
<name>A0A1V4ILA3_9CLOT</name>
<evidence type="ECO:0000256" key="1">
    <source>
        <dbReference type="PROSITE-ProRule" id="PRU00182"/>
    </source>
</evidence>
<reference evidence="3 5" key="2">
    <citation type="submission" date="2018-08" db="EMBL/GenBank/DDBJ databases">
        <title>Genome of Clostridium chromiireducens C1, DSM12136.</title>
        <authorList>
            <person name="Xing M."/>
            <person name="Wei Y."/>
            <person name="Ang E.L."/>
            <person name="Zhao H."/>
            <person name="Zhang Y."/>
        </authorList>
    </citation>
    <scope>NUCLEOTIDE SEQUENCE [LARGE SCALE GENOMIC DNA]</scope>
    <source>
        <strain evidence="3 5">C1</strain>
    </source>
</reference>
<dbReference type="EMBL" id="QXDJ01000005">
    <property type="protein sequence ID" value="RII33189.1"/>
    <property type="molecule type" value="Genomic_DNA"/>
</dbReference>
<comment type="caution">
    <text evidence="2">The sequence shown here is derived from an EMBL/GenBank/DDBJ whole genome shotgun (WGS) entry which is preliminary data.</text>
</comment>
<evidence type="ECO:0000313" key="4">
    <source>
        <dbReference type="Proteomes" id="UP000191056"/>
    </source>
</evidence>
<dbReference type="EMBL" id="MZGT01000036">
    <property type="protein sequence ID" value="OPJ60811.1"/>
    <property type="molecule type" value="Genomic_DNA"/>
</dbReference>
<dbReference type="Gene3D" id="3.10.290.10">
    <property type="entry name" value="RNA-binding S4 domain"/>
    <property type="match status" value="1"/>
</dbReference>
<evidence type="ECO:0000313" key="3">
    <source>
        <dbReference type="EMBL" id="RII33189.1"/>
    </source>
</evidence>
<dbReference type="Proteomes" id="UP000265930">
    <property type="component" value="Unassembled WGS sequence"/>
</dbReference>
<keyword evidence="1" id="KW-0694">RNA-binding</keyword>
<dbReference type="InterPro" id="IPR009412">
    <property type="entry name" value="DUF1062"/>
</dbReference>
<sequence>MSYLKKYQWEIMPENLPIVRRNCPKCNQKTNYINTEKFRVNANKSCIDIWLIHQCGKCKSTWNMTIYERIRPCDIDKDEYEKFLCNDKELARQYAFDSNMYNKNKAEVIFEGVDYTIIQKELEAYYINKNEIVIEIICNYQLELRVDTLLSNKLGISRNKIKKLYEQGIIFIKDDKNSLNKKVKAGMEIHVLSILENIDVIESIVQVI</sequence>
<dbReference type="PROSITE" id="PS50889">
    <property type="entry name" value="S4"/>
    <property type="match status" value="1"/>
</dbReference>
<dbReference type="Pfam" id="PF06353">
    <property type="entry name" value="DUF1062"/>
    <property type="match status" value="1"/>
</dbReference>
<protein>
    <submittedName>
        <fullName evidence="3">DUF1062 domain-containing protein</fullName>
    </submittedName>
</protein>
<evidence type="ECO:0000313" key="5">
    <source>
        <dbReference type="Proteomes" id="UP000265930"/>
    </source>
</evidence>
<dbReference type="GO" id="GO:0003723">
    <property type="term" value="F:RNA binding"/>
    <property type="evidence" value="ECO:0007669"/>
    <property type="project" value="UniProtKB-KW"/>
</dbReference>
<dbReference type="OrthoDB" id="9810886at2"/>
<gene>
    <name evidence="2" type="ORF">CLCHR_27810</name>
    <name evidence="3" type="ORF">D2A34_20405</name>
</gene>
<dbReference type="STRING" id="225345.CLCHR_27810"/>
<dbReference type="AlphaFoldDB" id="A0A1V4ILA3"/>
<dbReference type="RefSeq" id="WP_079440415.1">
    <property type="nucleotide sequence ID" value="NZ_MZGT01000036.1"/>
</dbReference>
<reference evidence="2 4" key="1">
    <citation type="submission" date="2017-03" db="EMBL/GenBank/DDBJ databases">
        <title>Genome sequence of Clostridium chromiireducens DSM 23318.</title>
        <authorList>
            <person name="Poehlein A."/>
            <person name="Daniel R."/>
        </authorList>
    </citation>
    <scope>NUCLEOTIDE SEQUENCE [LARGE SCALE GENOMIC DNA]</scope>
    <source>
        <strain evidence="2 4">DSM 23318</strain>
    </source>
</reference>
<keyword evidence="4" id="KW-1185">Reference proteome</keyword>
<dbReference type="InterPro" id="IPR036986">
    <property type="entry name" value="S4_RNA-bd_sf"/>
</dbReference>
<accession>A0A1V4ILA3</accession>
<evidence type="ECO:0000313" key="2">
    <source>
        <dbReference type="EMBL" id="OPJ60811.1"/>
    </source>
</evidence>
<proteinExistence type="predicted"/>